<dbReference type="InterPro" id="IPR029787">
    <property type="entry name" value="Nucleotide_cyclase"/>
</dbReference>
<organism evidence="2 3">
    <name type="scientific">Micromonospora maris</name>
    <dbReference type="NCBI Taxonomy" id="1003110"/>
    <lineage>
        <taxon>Bacteria</taxon>
        <taxon>Bacillati</taxon>
        <taxon>Actinomycetota</taxon>
        <taxon>Actinomycetes</taxon>
        <taxon>Micromonosporales</taxon>
        <taxon>Micromonosporaceae</taxon>
        <taxon>Micromonospora</taxon>
    </lineage>
</organism>
<proteinExistence type="predicted"/>
<accession>A0A9X0I7X1</accession>
<feature type="compositionally biased region" description="Polar residues" evidence="1">
    <location>
        <begin position="207"/>
        <end position="221"/>
    </location>
</feature>
<evidence type="ECO:0000256" key="1">
    <source>
        <dbReference type="SAM" id="MobiDB-lite"/>
    </source>
</evidence>
<dbReference type="Proteomes" id="UP000053246">
    <property type="component" value="Unassembled WGS sequence"/>
</dbReference>
<feature type="compositionally biased region" description="Basic and acidic residues" evidence="1">
    <location>
        <begin position="188"/>
        <end position="200"/>
    </location>
</feature>
<reference evidence="2 3" key="1">
    <citation type="submission" date="2015-10" db="EMBL/GenBank/DDBJ databases">
        <authorList>
            <person name="Ju K.-S."/>
            <person name="Doroghazi J.R."/>
            <person name="Metcalf W.W."/>
        </authorList>
    </citation>
    <scope>NUCLEOTIDE SEQUENCE [LARGE SCALE GENOMIC DNA]</scope>
    <source>
        <strain evidence="2 3">NRRL B-24793</strain>
    </source>
</reference>
<feature type="region of interest" description="Disordered" evidence="1">
    <location>
        <begin position="160"/>
        <end position="224"/>
    </location>
</feature>
<dbReference type="Gene3D" id="3.30.70.1230">
    <property type="entry name" value="Nucleotide cyclase"/>
    <property type="match status" value="1"/>
</dbReference>
<protein>
    <submittedName>
        <fullName evidence="2">Uncharacterized protein</fullName>
    </submittedName>
</protein>
<sequence length="237" mass="25538">MHRACPPGRWIRRERGDGELILISAEVPCAWVVAEFLRLLRNGVLAYNRNKNQESQLRLRAGIDRGDVLVDDADIPRGGDAIVSAVRLQGCEAANEAAVAVPAAPVVAVISDEVYRATVRFRELGLEPELFRDVRVAVPQKDFVATGWLHLPGHVPPIVTAGYPEDDLPGPEPTRAKGPAGTTSSARVSDRASDHEEHRPPSGGKYQYNQHGSTGVITQGDGTHIDARGMNVYGGSA</sequence>
<name>A0A9X0I7X1_9ACTN</name>
<comment type="caution">
    <text evidence="2">The sequence shown here is derived from an EMBL/GenBank/DDBJ whole genome shotgun (WGS) entry which is preliminary data.</text>
</comment>
<gene>
    <name evidence="2" type="ORF">ADL17_05515</name>
</gene>
<evidence type="ECO:0000313" key="2">
    <source>
        <dbReference type="EMBL" id="KUJ48502.1"/>
    </source>
</evidence>
<dbReference type="EMBL" id="LMWI01000001">
    <property type="protein sequence ID" value="KUJ48502.1"/>
    <property type="molecule type" value="Genomic_DNA"/>
</dbReference>
<keyword evidence="3" id="KW-1185">Reference proteome</keyword>
<evidence type="ECO:0000313" key="3">
    <source>
        <dbReference type="Proteomes" id="UP000053246"/>
    </source>
</evidence>
<dbReference type="AlphaFoldDB" id="A0A9X0I7X1"/>